<dbReference type="EMBL" id="JACOGC010000003">
    <property type="protein sequence ID" value="MBC3885186.1"/>
    <property type="molecule type" value="Genomic_DNA"/>
</dbReference>
<gene>
    <name evidence="2" type="ORF">H8K27_08610</name>
</gene>
<keyword evidence="1" id="KW-0812">Transmembrane</keyword>
<organism evidence="2 3">
    <name type="scientific">Undibacterium griseum</name>
    <dbReference type="NCBI Taxonomy" id="2762295"/>
    <lineage>
        <taxon>Bacteria</taxon>
        <taxon>Pseudomonadati</taxon>
        <taxon>Pseudomonadota</taxon>
        <taxon>Betaproteobacteria</taxon>
        <taxon>Burkholderiales</taxon>
        <taxon>Oxalobacteraceae</taxon>
        <taxon>Undibacterium</taxon>
    </lineage>
</organism>
<evidence type="ECO:0000256" key="1">
    <source>
        <dbReference type="SAM" id="Phobius"/>
    </source>
</evidence>
<dbReference type="Proteomes" id="UP000613113">
    <property type="component" value="Unassembled WGS sequence"/>
</dbReference>
<reference evidence="2 3" key="1">
    <citation type="submission" date="2020-08" db="EMBL/GenBank/DDBJ databases">
        <title>Novel species isolated from subtropical streams in China.</title>
        <authorList>
            <person name="Lu H."/>
        </authorList>
    </citation>
    <scope>NUCLEOTIDE SEQUENCE [LARGE SCALE GENOMIC DNA]</scope>
    <source>
        <strain evidence="2 3">FT31W</strain>
    </source>
</reference>
<keyword evidence="1" id="KW-0472">Membrane</keyword>
<accession>A0ABR6YMR4</accession>
<evidence type="ECO:0000313" key="2">
    <source>
        <dbReference type="EMBL" id="MBC3885186.1"/>
    </source>
</evidence>
<feature type="transmembrane region" description="Helical" evidence="1">
    <location>
        <begin position="76"/>
        <end position="94"/>
    </location>
</feature>
<sequence>MSSALPPLQPPSPRFLARWRQQWRKMVFLEKMPESGEVLLTQRRVFTLPSKAGWMFLLLLLILFISATNYNLSLGFALTFVLAASAIVNVFLGFRNLAYLHLASGPVTSVFAGEEAQLTVYLINRRAHQRFAIWAGWQNQPETARAADIAPHSQTALQLHFHTSQRGWQQVPRIALHTWFPLGLLRAWSTWLPDARALVYPEPEALAPPLPMISKAGNEISDQSGTEDFSGVRAYQPGDPLKHLAWKHIARVDPAAGGQLVSKQFSGGTGSEVMLDFSRLPHHMDLELKLSRMTRWVIDADLSDIPYGFRLGADNLAPSQGPAHREACLRALALYQLPGA</sequence>
<dbReference type="PANTHER" id="PTHR34351:SF1">
    <property type="entry name" value="SLR1927 PROTEIN"/>
    <property type="match status" value="1"/>
</dbReference>
<proteinExistence type="predicted"/>
<keyword evidence="1" id="KW-1133">Transmembrane helix</keyword>
<protein>
    <submittedName>
        <fullName evidence="2">DUF58 domain-containing protein</fullName>
    </submittedName>
</protein>
<dbReference type="RefSeq" id="WP_186862789.1">
    <property type="nucleotide sequence ID" value="NZ_JACOGC010000003.1"/>
</dbReference>
<evidence type="ECO:0000313" key="3">
    <source>
        <dbReference type="Proteomes" id="UP000613113"/>
    </source>
</evidence>
<feature type="transmembrane region" description="Helical" evidence="1">
    <location>
        <begin position="52"/>
        <end position="70"/>
    </location>
</feature>
<keyword evidence="3" id="KW-1185">Reference proteome</keyword>
<dbReference type="PANTHER" id="PTHR34351">
    <property type="entry name" value="SLR1927 PROTEIN-RELATED"/>
    <property type="match status" value="1"/>
</dbReference>
<comment type="caution">
    <text evidence="2">The sequence shown here is derived from an EMBL/GenBank/DDBJ whole genome shotgun (WGS) entry which is preliminary data.</text>
</comment>
<name>A0ABR6YMR4_9BURK</name>